<dbReference type="Proteomes" id="UP000250266">
    <property type="component" value="Unassembled WGS sequence"/>
</dbReference>
<dbReference type="Pfam" id="PF00394">
    <property type="entry name" value="Cu-oxidase"/>
    <property type="match status" value="1"/>
</dbReference>
<evidence type="ECO:0000259" key="12">
    <source>
        <dbReference type="Pfam" id="PF07731"/>
    </source>
</evidence>
<dbReference type="GO" id="GO:0005507">
    <property type="term" value="F:copper ion binding"/>
    <property type="evidence" value="ECO:0007669"/>
    <property type="project" value="InterPro"/>
</dbReference>
<dbReference type="InterPro" id="IPR011706">
    <property type="entry name" value="Cu-oxidase_C"/>
</dbReference>
<keyword evidence="10" id="KW-0732">Signal</keyword>
<evidence type="ECO:0000256" key="6">
    <source>
        <dbReference type="ARBA" id="ARBA00023002"/>
    </source>
</evidence>
<keyword evidence="8" id="KW-0325">Glycoprotein</keyword>
<evidence type="ECO:0000256" key="1">
    <source>
        <dbReference type="ARBA" id="ARBA00000349"/>
    </source>
</evidence>
<dbReference type="Gene3D" id="2.60.40.420">
    <property type="entry name" value="Cupredoxins - blue copper proteins"/>
    <property type="match status" value="3"/>
</dbReference>
<comment type="cofactor">
    <cofactor evidence="2">
        <name>Cu cation</name>
        <dbReference type="ChEBI" id="CHEBI:23378"/>
    </cofactor>
</comment>
<dbReference type="EMBL" id="KV744811">
    <property type="protein sequence ID" value="OCK85973.1"/>
    <property type="molecule type" value="Genomic_DNA"/>
</dbReference>
<dbReference type="OrthoDB" id="2121828at2759"/>
<evidence type="ECO:0000313" key="14">
    <source>
        <dbReference type="EMBL" id="OCK85973.1"/>
    </source>
</evidence>
<protein>
    <recommendedName>
        <fullName evidence="4">laccase</fullName>
        <ecNumber evidence="4">1.10.3.2</ecNumber>
    </recommendedName>
</protein>
<feature type="domain" description="Plastocyanin-like" evidence="12">
    <location>
        <begin position="427"/>
        <end position="549"/>
    </location>
</feature>
<keyword evidence="7" id="KW-0186">Copper</keyword>
<dbReference type="InterPro" id="IPR033138">
    <property type="entry name" value="Cu_oxidase_CS"/>
</dbReference>
<organism evidence="14 15">
    <name type="scientific">Lepidopterella palustris CBS 459.81</name>
    <dbReference type="NCBI Taxonomy" id="1314670"/>
    <lineage>
        <taxon>Eukaryota</taxon>
        <taxon>Fungi</taxon>
        <taxon>Dikarya</taxon>
        <taxon>Ascomycota</taxon>
        <taxon>Pezizomycotina</taxon>
        <taxon>Dothideomycetes</taxon>
        <taxon>Pleosporomycetidae</taxon>
        <taxon>Mytilinidiales</taxon>
        <taxon>Argynnaceae</taxon>
        <taxon>Lepidopterella</taxon>
    </lineage>
</organism>
<evidence type="ECO:0000259" key="13">
    <source>
        <dbReference type="Pfam" id="PF07732"/>
    </source>
</evidence>
<evidence type="ECO:0000256" key="2">
    <source>
        <dbReference type="ARBA" id="ARBA00001935"/>
    </source>
</evidence>
<evidence type="ECO:0000256" key="7">
    <source>
        <dbReference type="ARBA" id="ARBA00023008"/>
    </source>
</evidence>
<dbReference type="PANTHER" id="PTHR11709">
    <property type="entry name" value="MULTI-COPPER OXIDASE"/>
    <property type="match status" value="1"/>
</dbReference>
<dbReference type="Pfam" id="PF07731">
    <property type="entry name" value="Cu-oxidase_2"/>
    <property type="match status" value="1"/>
</dbReference>
<name>A0A8E2ELH5_9PEZI</name>
<keyword evidence="5" id="KW-0479">Metal-binding</keyword>
<feature type="signal peptide" evidence="10">
    <location>
        <begin position="1"/>
        <end position="18"/>
    </location>
</feature>
<feature type="domain" description="Plastocyanin-like" evidence="13">
    <location>
        <begin position="78"/>
        <end position="193"/>
    </location>
</feature>
<dbReference type="InterPro" id="IPR008972">
    <property type="entry name" value="Cupredoxin"/>
</dbReference>
<evidence type="ECO:0000256" key="3">
    <source>
        <dbReference type="ARBA" id="ARBA00010609"/>
    </source>
</evidence>
<evidence type="ECO:0000259" key="11">
    <source>
        <dbReference type="Pfam" id="PF00394"/>
    </source>
</evidence>
<accession>A0A8E2ELH5</accession>
<dbReference type="PROSITE" id="PS00080">
    <property type="entry name" value="MULTICOPPER_OXIDASE2"/>
    <property type="match status" value="1"/>
</dbReference>
<dbReference type="SUPFAM" id="SSF49503">
    <property type="entry name" value="Cupredoxins"/>
    <property type="match status" value="3"/>
</dbReference>
<keyword evidence="9" id="KW-0439">Lignin degradation</keyword>
<evidence type="ECO:0000256" key="10">
    <source>
        <dbReference type="SAM" id="SignalP"/>
    </source>
</evidence>
<comment type="similarity">
    <text evidence="3">Belongs to the multicopper oxidase family.</text>
</comment>
<keyword evidence="15" id="KW-1185">Reference proteome</keyword>
<evidence type="ECO:0000256" key="4">
    <source>
        <dbReference type="ARBA" id="ARBA00012297"/>
    </source>
</evidence>
<evidence type="ECO:0000256" key="8">
    <source>
        <dbReference type="ARBA" id="ARBA00023180"/>
    </source>
</evidence>
<dbReference type="CDD" id="cd13880">
    <property type="entry name" value="CuRO_2_MaLCC_like"/>
    <property type="match status" value="1"/>
</dbReference>
<reference evidence="14 15" key="1">
    <citation type="journal article" date="2016" name="Nat. Commun.">
        <title>Ectomycorrhizal ecology is imprinted in the genome of the dominant symbiotic fungus Cenococcum geophilum.</title>
        <authorList>
            <consortium name="DOE Joint Genome Institute"/>
            <person name="Peter M."/>
            <person name="Kohler A."/>
            <person name="Ohm R.A."/>
            <person name="Kuo A."/>
            <person name="Krutzmann J."/>
            <person name="Morin E."/>
            <person name="Arend M."/>
            <person name="Barry K.W."/>
            <person name="Binder M."/>
            <person name="Choi C."/>
            <person name="Clum A."/>
            <person name="Copeland A."/>
            <person name="Grisel N."/>
            <person name="Haridas S."/>
            <person name="Kipfer T."/>
            <person name="LaButti K."/>
            <person name="Lindquist E."/>
            <person name="Lipzen A."/>
            <person name="Maire R."/>
            <person name="Meier B."/>
            <person name="Mihaltcheva S."/>
            <person name="Molinier V."/>
            <person name="Murat C."/>
            <person name="Poggeler S."/>
            <person name="Quandt C.A."/>
            <person name="Sperisen C."/>
            <person name="Tritt A."/>
            <person name="Tisserant E."/>
            <person name="Crous P.W."/>
            <person name="Henrissat B."/>
            <person name="Nehls U."/>
            <person name="Egli S."/>
            <person name="Spatafora J.W."/>
            <person name="Grigoriev I.V."/>
            <person name="Martin F.M."/>
        </authorList>
    </citation>
    <scope>NUCLEOTIDE SEQUENCE [LARGE SCALE GENOMIC DNA]</scope>
    <source>
        <strain evidence="14 15">CBS 459.81</strain>
    </source>
</reference>
<dbReference type="EC" id="1.10.3.2" evidence="4"/>
<dbReference type="PROSITE" id="PS00079">
    <property type="entry name" value="MULTICOPPER_OXIDASE1"/>
    <property type="match status" value="1"/>
</dbReference>
<evidence type="ECO:0000256" key="9">
    <source>
        <dbReference type="ARBA" id="ARBA00023185"/>
    </source>
</evidence>
<dbReference type="InterPro" id="IPR001117">
    <property type="entry name" value="Cu-oxidase_2nd"/>
</dbReference>
<dbReference type="InterPro" id="IPR002355">
    <property type="entry name" value="Cu_oxidase_Cu_BS"/>
</dbReference>
<dbReference type="Pfam" id="PF07732">
    <property type="entry name" value="Cu-oxidase_3"/>
    <property type="match status" value="1"/>
</dbReference>
<feature type="chain" id="PRO_5034131836" description="laccase" evidence="10">
    <location>
        <begin position="19"/>
        <end position="585"/>
    </location>
</feature>
<dbReference type="InterPro" id="IPR011707">
    <property type="entry name" value="Cu-oxidase-like_N"/>
</dbReference>
<proteinExistence type="inferred from homology"/>
<dbReference type="CDD" id="cd13901">
    <property type="entry name" value="CuRO_3_MaLCC_like"/>
    <property type="match status" value="1"/>
</dbReference>
<keyword evidence="6" id="KW-0560">Oxidoreductase</keyword>
<dbReference type="GO" id="GO:0052716">
    <property type="term" value="F:hydroquinone:oxygen oxidoreductase activity"/>
    <property type="evidence" value="ECO:0007669"/>
    <property type="project" value="UniProtKB-EC"/>
</dbReference>
<dbReference type="AlphaFoldDB" id="A0A8E2ELH5"/>
<dbReference type="CDD" id="cd13854">
    <property type="entry name" value="CuRO_1_MaLCC_like"/>
    <property type="match status" value="1"/>
</dbReference>
<gene>
    <name evidence="14" type="ORF">K432DRAFT_377216</name>
</gene>
<feature type="domain" description="Plastocyanin-like" evidence="11">
    <location>
        <begin position="204"/>
        <end position="353"/>
    </location>
</feature>
<evidence type="ECO:0000313" key="15">
    <source>
        <dbReference type="Proteomes" id="UP000250266"/>
    </source>
</evidence>
<dbReference type="FunFam" id="2.60.40.420:FF:000021">
    <property type="entry name" value="Extracellular dihydrogeodin oxidase/laccase"/>
    <property type="match status" value="1"/>
</dbReference>
<dbReference type="PANTHER" id="PTHR11709:SF87">
    <property type="entry name" value="LACCASE"/>
    <property type="match status" value="1"/>
</dbReference>
<comment type="catalytic activity">
    <reaction evidence="1">
        <text>4 hydroquinone + O2 = 4 benzosemiquinone + 2 H2O</text>
        <dbReference type="Rhea" id="RHEA:11276"/>
        <dbReference type="ChEBI" id="CHEBI:15377"/>
        <dbReference type="ChEBI" id="CHEBI:15379"/>
        <dbReference type="ChEBI" id="CHEBI:17594"/>
        <dbReference type="ChEBI" id="CHEBI:17977"/>
        <dbReference type="EC" id="1.10.3.2"/>
    </reaction>
</comment>
<evidence type="ECO:0000256" key="5">
    <source>
        <dbReference type="ARBA" id="ARBA00022723"/>
    </source>
</evidence>
<dbReference type="FunFam" id="2.60.40.420:FF:000045">
    <property type="entry name" value="Laccase 2"/>
    <property type="match status" value="1"/>
</dbReference>
<dbReference type="GO" id="GO:0046274">
    <property type="term" value="P:lignin catabolic process"/>
    <property type="evidence" value="ECO:0007669"/>
    <property type="project" value="UniProtKB-KW"/>
</dbReference>
<sequence length="585" mass="64143">MFFRIPLCLLAISSFSSAATIPQHGASKSHQSAKVGRDGACTHGPLTRNCWSDGFSIATEYDEKTPSTGQTRTYNLEITNTTADPDGHGARLAMLVNGVYPGPPIIADWGDILVINVKNSLQDNGTSMHWHGIRQLNSNQYDGTNGATECPIAPGHTKTYTFKATQYGTSWYHSHHSVQYGDGVMGTIIINGPATANYDYDLGTLPITDYFYLPAFEINERAQHSLTGPPIADNILINGTMKNANGGGNYFKMTVTKGKKYRLRLINTSVNSFLHVSMDGHPFTVIASDLVPVVPYGTDQLAINMGQRYDVIIETNQNCDNYWFRVGVAAECSENKMTNSTIQIGAILHYDEAVDAEPTSTGVILKTTCDDETNLVPYVAIDVPSAPLLSTLKEISLDLSGKDAQNNLVRWLINGSAMEVNWEKPILQYALDGDTNYPPNSNIFEMPTANAWYYWWIQSVSTNPVQIPHPIHLHGHDFSIVAVGDDVWDGSTTGFSFTNPTRRDVATLPAGGYLILAFPANNPGAWLMHCHVAWHASQGLSMGFLERKDEIKDAIGDVTSFTEGCAAWTSWWNGDHAYKLTDSGV</sequence>
<dbReference type="InterPro" id="IPR045087">
    <property type="entry name" value="Cu-oxidase_fam"/>
</dbReference>